<evidence type="ECO:0000256" key="3">
    <source>
        <dbReference type="ARBA" id="ARBA00022801"/>
    </source>
</evidence>
<dbReference type="EMBL" id="QJJM01000010">
    <property type="protein sequence ID" value="PXW73333.1"/>
    <property type="molecule type" value="Genomic_DNA"/>
</dbReference>
<evidence type="ECO:0000256" key="5">
    <source>
        <dbReference type="ARBA" id="ARBA00023049"/>
    </source>
</evidence>
<organism evidence="12 13">
    <name type="scientific">Blastomonas natatoria</name>
    <dbReference type="NCBI Taxonomy" id="34015"/>
    <lineage>
        <taxon>Bacteria</taxon>
        <taxon>Pseudomonadati</taxon>
        <taxon>Pseudomonadota</taxon>
        <taxon>Alphaproteobacteria</taxon>
        <taxon>Sphingomonadales</taxon>
        <taxon>Sphingomonadaceae</taxon>
        <taxon>Blastomonas</taxon>
    </lineage>
</organism>
<dbReference type="PANTHER" id="PTHR10120">
    <property type="entry name" value="CAAX PRENYL PROTEASE 1"/>
    <property type="match status" value="1"/>
</dbReference>
<evidence type="ECO:0000313" key="12">
    <source>
        <dbReference type="EMBL" id="PXW73333.1"/>
    </source>
</evidence>
<keyword evidence="1 8" id="KW-0645">Protease</keyword>
<evidence type="ECO:0000313" key="13">
    <source>
        <dbReference type="Proteomes" id="UP000248014"/>
    </source>
</evidence>
<dbReference type="Pfam" id="PF01435">
    <property type="entry name" value="Peptidase_M48"/>
    <property type="match status" value="1"/>
</dbReference>
<dbReference type="OrthoDB" id="9781930at2"/>
<keyword evidence="13" id="KW-1185">Reference proteome</keyword>
<comment type="caution">
    <text evidence="12">The sequence shown here is derived from an EMBL/GenBank/DDBJ whole genome shotgun (WGS) entry which is preliminary data.</text>
</comment>
<protein>
    <submittedName>
        <fullName evidence="12">STE24 endopeptidase</fullName>
    </submittedName>
</protein>
<keyword evidence="4 7" id="KW-0862">Zinc</keyword>
<feature type="transmembrane region" description="Helical" evidence="9">
    <location>
        <begin position="111"/>
        <end position="137"/>
    </location>
</feature>
<evidence type="ECO:0000259" key="10">
    <source>
        <dbReference type="Pfam" id="PF01435"/>
    </source>
</evidence>
<reference evidence="12 13" key="1">
    <citation type="submission" date="2018-05" db="EMBL/GenBank/DDBJ databases">
        <title>Genomic Encyclopedia of Type Strains, Phase IV (KMG-IV): sequencing the most valuable type-strain genomes for metagenomic binning, comparative biology and taxonomic classification.</title>
        <authorList>
            <person name="Goeker M."/>
        </authorList>
    </citation>
    <scope>NUCLEOTIDE SEQUENCE [LARGE SCALE GENOMIC DNA]</scope>
    <source>
        <strain evidence="12 13">DSM 3183</strain>
    </source>
</reference>
<evidence type="ECO:0000256" key="6">
    <source>
        <dbReference type="PIRSR" id="PIRSR627057-1"/>
    </source>
</evidence>
<dbReference type="GO" id="GO:0004222">
    <property type="term" value="F:metalloendopeptidase activity"/>
    <property type="evidence" value="ECO:0007669"/>
    <property type="project" value="InterPro"/>
</dbReference>
<feature type="binding site" evidence="7">
    <location>
        <position position="324"/>
    </location>
    <ligand>
        <name>Zn(2+)</name>
        <dbReference type="ChEBI" id="CHEBI:29105"/>
        <note>catalytic</note>
    </ligand>
</feature>
<evidence type="ECO:0000256" key="1">
    <source>
        <dbReference type="ARBA" id="ARBA00022670"/>
    </source>
</evidence>
<feature type="binding site" evidence="7">
    <location>
        <position position="246"/>
    </location>
    <ligand>
        <name>Zn(2+)</name>
        <dbReference type="ChEBI" id="CHEBI:29105"/>
        <note>catalytic</note>
    </ligand>
</feature>
<dbReference type="Gene3D" id="3.30.2010.10">
    <property type="entry name" value="Metalloproteases ('zincins'), catalytic domain"/>
    <property type="match status" value="1"/>
</dbReference>
<name>A0A2V3UVB8_9SPHN</name>
<evidence type="ECO:0000256" key="4">
    <source>
        <dbReference type="ARBA" id="ARBA00022833"/>
    </source>
</evidence>
<feature type="transmembrane region" description="Helical" evidence="9">
    <location>
        <begin position="72"/>
        <end position="91"/>
    </location>
</feature>
<keyword evidence="9" id="KW-1133">Transmembrane helix</keyword>
<dbReference type="GO" id="GO:0071586">
    <property type="term" value="P:CAAX-box protein processing"/>
    <property type="evidence" value="ECO:0007669"/>
    <property type="project" value="InterPro"/>
</dbReference>
<feature type="transmembrane region" description="Helical" evidence="9">
    <location>
        <begin position="144"/>
        <end position="167"/>
    </location>
</feature>
<keyword evidence="2 7" id="KW-0479">Metal-binding</keyword>
<accession>A0A2V3UVB8</accession>
<dbReference type="InterPro" id="IPR001915">
    <property type="entry name" value="Peptidase_M48"/>
</dbReference>
<keyword evidence="9" id="KW-0472">Membrane</keyword>
<feature type="active site" description="Proton donor" evidence="6">
    <location>
        <position position="328"/>
    </location>
</feature>
<feature type="domain" description="CAAX prenyl protease 1 N-terminal" evidence="11">
    <location>
        <begin position="17"/>
        <end position="172"/>
    </location>
</feature>
<feature type="domain" description="Peptidase M48" evidence="10">
    <location>
        <begin position="178"/>
        <end position="380"/>
    </location>
</feature>
<dbReference type="AlphaFoldDB" id="A0A2V3UVB8"/>
<gene>
    <name evidence="12" type="ORF">C7451_11060</name>
</gene>
<dbReference type="InterPro" id="IPR027057">
    <property type="entry name" value="CAXX_Prtase_1"/>
</dbReference>
<evidence type="ECO:0000259" key="11">
    <source>
        <dbReference type="Pfam" id="PF16491"/>
    </source>
</evidence>
<feature type="transmembrane region" description="Helical" evidence="9">
    <location>
        <begin position="33"/>
        <end position="52"/>
    </location>
</feature>
<feature type="active site" evidence="6">
    <location>
        <position position="247"/>
    </location>
</feature>
<comment type="cofactor">
    <cofactor evidence="7 8">
        <name>Zn(2+)</name>
        <dbReference type="ChEBI" id="CHEBI:29105"/>
    </cofactor>
    <text evidence="7 8">Binds 1 zinc ion per subunit.</text>
</comment>
<keyword evidence="5 8" id="KW-0482">Metalloprotease</keyword>
<dbReference type="Proteomes" id="UP000248014">
    <property type="component" value="Unassembled WGS sequence"/>
</dbReference>
<sequence length="396" mass="43314">MAFNPEAATRAYIDGLGAEALAKAAAYTASTEWMILGGLIVTLVITVILVRLKLTDRIWARLEKRGWALRTFLTIAGFSLASTLLSLPWTIYADWWHERSFGLTSQPLGDFLSQGAIAMTIGTVMGSLFLLGVYALMRRTGRRWWLWSAGFAAIAVSAALLLTPSFIEPLFNEYKPIPQGPVRDAVLEMAKQVDIPEDRIFIYDGSRQSNNFTANVSGVGSAARIAISDVALKQASLDEVRAVTGHEIGHYVLGHIWRSVGVLSVLALLLFFLADRLHPRLARALGSPTTEISDPSGLPVLMLVLSILGTLALPVTNSLTRIGESEADAYSLQMVNLPDALAGALVKTAEYRYPRPHPLQEMLFYTHPSVERRVRRAMEWKAKHPAGKPPAASANP</sequence>
<keyword evidence="9" id="KW-0812">Transmembrane</keyword>
<keyword evidence="3 8" id="KW-0378">Hydrolase</keyword>
<proteinExistence type="inferred from homology"/>
<feature type="transmembrane region" description="Helical" evidence="9">
    <location>
        <begin position="256"/>
        <end position="274"/>
    </location>
</feature>
<evidence type="ECO:0000256" key="9">
    <source>
        <dbReference type="SAM" id="Phobius"/>
    </source>
</evidence>
<dbReference type="InterPro" id="IPR032456">
    <property type="entry name" value="Peptidase_M48_N"/>
</dbReference>
<evidence type="ECO:0000256" key="8">
    <source>
        <dbReference type="RuleBase" id="RU003983"/>
    </source>
</evidence>
<dbReference type="CDD" id="cd07343">
    <property type="entry name" value="M48A_Zmpste24p_like"/>
    <property type="match status" value="1"/>
</dbReference>
<evidence type="ECO:0000256" key="7">
    <source>
        <dbReference type="PIRSR" id="PIRSR627057-2"/>
    </source>
</evidence>
<dbReference type="GO" id="GO:0046872">
    <property type="term" value="F:metal ion binding"/>
    <property type="evidence" value="ECO:0007669"/>
    <property type="project" value="UniProtKB-KW"/>
</dbReference>
<feature type="binding site" evidence="7">
    <location>
        <position position="250"/>
    </location>
    <ligand>
        <name>Zn(2+)</name>
        <dbReference type="ChEBI" id="CHEBI:29105"/>
        <note>catalytic</note>
    </ligand>
</feature>
<comment type="similarity">
    <text evidence="8">Belongs to the peptidase M48 family.</text>
</comment>
<evidence type="ECO:0000256" key="2">
    <source>
        <dbReference type="ARBA" id="ARBA00022723"/>
    </source>
</evidence>
<dbReference type="RefSeq" id="WP_110299479.1">
    <property type="nucleotide sequence ID" value="NZ_QJJM01000010.1"/>
</dbReference>
<dbReference type="Pfam" id="PF16491">
    <property type="entry name" value="Peptidase_M48_N"/>
    <property type="match status" value="1"/>
</dbReference>